<dbReference type="NCBIfam" id="TIGR00011">
    <property type="entry name" value="YbaK_EbsC"/>
    <property type="match status" value="1"/>
</dbReference>
<name>A0A160PPC6_9CORY</name>
<keyword evidence="2 4" id="KW-0648">Protein biosynthesis</keyword>
<dbReference type="AlphaFoldDB" id="A0A160PPC6"/>
<dbReference type="CDD" id="cd00002">
    <property type="entry name" value="YbaK_deacylase"/>
    <property type="match status" value="1"/>
</dbReference>
<proteinExistence type="inferred from homology"/>
<dbReference type="InterPro" id="IPR004369">
    <property type="entry name" value="Prolyl-tRNA_editing_YbaK/EbsC"/>
</dbReference>
<dbReference type="GO" id="GO:0006412">
    <property type="term" value="P:translation"/>
    <property type="evidence" value="ECO:0007669"/>
    <property type="project" value="UniProtKB-KW"/>
</dbReference>
<evidence type="ECO:0000259" key="5">
    <source>
        <dbReference type="Pfam" id="PF04073"/>
    </source>
</evidence>
<dbReference type="RefSeq" id="WP_162493166.1">
    <property type="nucleotide sequence ID" value="NZ_AP017369.1"/>
</dbReference>
<accession>A0A160PPC6</accession>
<feature type="domain" description="YbaK/aminoacyl-tRNA synthetase-associated" evidence="5">
    <location>
        <begin position="49"/>
        <end position="158"/>
    </location>
</feature>
<reference evidence="6 7" key="1">
    <citation type="submission" date="2016-02" db="EMBL/GenBank/DDBJ databases">
        <title>Corynebacterium glutamicum N24 whole genome sequencing project.</title>
        <authorList>
            <person name="Matsutani M."/>
            <person name="Nangtapong N."/>
            <person name="Yakushi T."/>
            <person name="Matsushita K."/>
        </authorList>
    </citation>
    <scope>NUCLEOTIDE SEQUENCE [LARGE SCALE GENOMIC DNA]</scope>
    <source>
        <strain evidence="6 7">N24</strain>
    </source>
</reference>
<dbReference type="Pfam" id="PF04073">
    <property type="entry name" value="tRNA_edit"/>
    <property type="match status" value="1"/>
</dbReference>
<evidence type="ECO:0000256" key="3">
    <source>
        <dbReference type="ARBA" id="ARBA00023239"/>
    </source>
</evidence>
<dbReference type="SUPFAM" id="SSF55826">
    <property type="entry name" value="YbaK/ProRS associated domain"/>
    <property type="match status" value="1"/>
</dbReference>
<evidence type="ECO:0000256" key="2">
    <source>
        <dbReference type="ARBA" id="ARBA00022917"/>
    </source>
</evidence>
<dbReference type="GO" id="GO:0002161">
    <property type="term" value="F:aminoacyl-tRNA deacylase activity"/>
    <property type="evidence" value="ECO:0007669"/>
    <property type="project" value="InterPro"/>
</dbReference>
<dbReference type="Proteomes" id="UP000218244">
    <property type="component" value="Chromosome"/>
</dbReference>
<dbReference type="EMBL" id="AP017369">
    <property type="protein sequence ID" value="BAU94763.1"/>
    <property type="molecule type" value="Genomic_DNA"/>
</dbReference>
<dbReference type="PANTHER" id="PTHR30411">
    <property type="entry name" value="CYTOPLASMIC PROTEIN"/>
    <property type="match status" value="1"/>
</dbReference>
<evidence type="ECO:0000256" key="4">
    <source>
        <dbReference type="PIRNR" id="PIRNR006181"/>
    </source>
</evidence>
<evidence type="ECO:0000256" key="1">
    <source>
        <dbReference type="ARBA" id="ARBA00009798"/>
    </source>
</evidence>
<protein>
    <recommendedName>
        <fullName evidence="4">Cys-tRNA(Pro)/Cys-tRNA(Cys) deacylase</fullName>
        <ecNumber evidence="4">4.2.-.-</ecNumber>
    </recommendedName>
</protein>
<dbReference type="PIRSF" id="PIRSF006181">
    <property type="entry name" value="EbsC_YbaK"/>
    <property type="match status" value="1"/>
</dbReference>
<sequence>MRLESYPMAKKVDTSNATPALALLTERQIPFELDVHDVDPKSSKGFALDASEVMGVEPEVVFKTLMADIDGEHVVAIVPASSTLNLKQLAKAGKGKHANMMDRSRAQVVTGYVPGGISPIGQKNKHRVFLDESAILQERIYVSAGRRGWSLIIAPDDVLLATDGVYADIADHS</sequence>
<dbReference type="PANTHER" id="PTHR30411:SF0">
    <property type="entry name" value="CYS-TRNA(PRO)_CYS-TRNA(CYS) DEACYLASE YBAK"/>
    <property type="match status" value="1"/>
</dbReference>
<gene>
    <name evidence="6" type="primary">ybaK</name>
    <name evidence="6" type="ORF">N24_0501</name>
</gene>
<dbReference type="GO" id="GO:0016829">
    <property type="term" value="F:lyase activity"/>
    <property type="evidence" value="ECO:0007669"/>
    <property type="project" value="UniProtKB-KW"/>
</dbReference>
<dbReference type="InterPro" id="IPR036754">
    <property type="entry name" value="YbaK/aa-tRNA-synt-asso_dom_sf"/>
</dbReference>
<evidence type="ECO:0000313" key="6">
    <source>
        <dbReference type="EMBL" id="BAU94763.1"/>
    </source>
</evidence>
<comment type="similarity">
    <text evidence="1 4">Belongs to the prolyl-tRNA editing family. YbaK/EbsC subfamily.</text>
</comment>
<dbReference type="Gene3D" id="3.90.960.10">
    <property type="entry name" value="YbaK/aminoacyl-tRNA synthetase-associated domain"/>
    <property type="match status" value="1"/>
</dbReference>
<keyword evidence="7" id="KW-1185">Reference proteome</keyword>
<keyword evidence="3 4" id="KW-0456">Lyase</keyword>
<evidence type="ECO:0000313" key="7">
    <source>
        <dbReference type="Proteomes" id="UP000218244"/>
    </source>
</evidence>
<dbReference type="KEGG" id="csur:N24_0501"/>
<dbReference type="EC" id="4.2.-.-" evidence="4"/>
<organism evidence="6 7">
    <name type="scientific">Corynebacterium suranareeae</name>
    <dbReference type="NCBI Taxonomy" id="2506452"/>
    <lineage>
        <taxon>Bacteria</taxon>
        <taxon>Bacillati</taxon>
        <taxon>Actinomycetota</taxon>
        <taxon>Actinomycetes</taxon>
        <taxon>Mycobacteriales</taxon>
        <taxon>Corynebacteriaceae</taxon>
        <taxon>Corynebacterium</taxon>
    </lineage>
</organism>
<dbReference type="InterPro" id="IPR007214">
    <property type="entry name" value="YbaK/aa-tRNA-synth-assoc-dom"/>
</dbReference>